<protein>
    <recommendedName>
        <fullName evidence="3">ABC-type transport auxiliary lipoprotein component domain-containing protein</fullName>
    </recommendedName>
</protein>
<dbReference type="PROSITE" id="PS51257">
    <property type="entry name" value="PROKAR_LIPOPROTEIN"/>
    <property type="match status" value="1"/>
</dbReference>
<dbReference type="SUPFAM" id="SSF159594">
    <property type="entry name" value="XCC0632-like"/>
    <property type="match status" value="1"/>
</dbReference>
<accession>A0ABT3IAV9</accession>
<dbReference type="EMBL" id="JAPDMX010000028">
    <property type="protein sequence ID" value="MCW3173179.1"/>
    <property type="molecule type" value="Genomic_DNA"/>
</dbReference>
<sequence>MAQLKLIPFIASIILLAGCGLSQSAVKLNNYVIATSLDGQTYPKVGDSLRIDQVTSTAPFNEKEMVYRVSDVKFESDYYNRFISGPEEIVGNQIALWLEKSGLYGAVSQPNMRAPSKQILQVSITKLFGDFRDNQQPAAVMEMQFVLVESQGLRPEVIMKKTLASRVNIDAKDPALLAQGYGTALNDILKQLATLLSEK</sequence>
<dbReference type="Proteomes" id="UP001163714">
    <property type="component" value="Unassembled WGS sequence"/>
</dbReference>
<keyword evidence="2" id="KW-1185">Reference proteome</keyword>
<proteinExistence type="predicted"/>
<evidence type="ECO:0000313" key="2">
    <source>
        <dbReference type="Proteomes" id="UP001163714"/>
    </source>
</evidence>
<organism evidence="1 2">
    <name type="scientific">Shewanella subflava</name>
    <dbReference type="NCBI Taxonomy" id="2986476"/>
    <lineage>
        <taxon>Bacteria</taxon>
        <taxon>Pseudomonadati</taxon>
        <taxon>Pseudomonadota</taxon>
        <taxon>Gammaproteobacteria</taxon>
        <taxon>Alteromonadales</taxon>
        <taxon>Shewanellaceae</taxon>
        <taxon>Shewanella</taxon>
    </lineage>
</organism>
<evidence type="ECO:0000313" key="1">
    <source>
        <dbReference type="EMBL" id="MCW3173179.1"/>
    </source>
</evidence>
<evidence type="ECO:0008006" key="3">
    <source>
        <dbReference type="Google" id="ProtNLM"/>
    </source>
</evidence>
<name>A0ABT3IAV9_9GAMM</name>
<dbReference type="RefSeq" id="WP_264726903.1">
    <property type="nucleotide sequence ID" value="NZ_JAPDMX010000028.1"/>
</dbReference>
<dbReference type="Gene3D" id="3.40.50.10610">
    <property type="entry name" value="ABC-type transport auxiliary lipoprotein component"/>
    <property type="match status" value="1"/>
</dbReference>
<gene>
    <name evidence="1" type="ORF">OHT75_11880</name>
</gene>
<comment type="caution">
    <text evidence="1">The sequence shown here is derived from an EMBL/GenBank/DDBJ whole genome shotgun (WGS) entry which is preliminary data.</text>
</comment>
<reference evidence="1" key="1">
    <citation type="submission" date="2022-10" db="EMBL/GenBank/DDBJ databases">
        <title>Shewanella flava sp. nov, isolated from the estuary of the Fenhe River into the Yellow River.</title>
        <authorList>
            <person name="Li Y."/>
        </authorList>
    </citation>
    <scope>NUCLEOTIDE SEQUENCE</scope>
    <source>
        <strain evidence="1">FYR11-62</strain>
    </source>
</reference>